<dbReference type="PANTHER" id="PTHR31157">
    <property type="entry name" value="SCP DOMAIN-CONTAINING PROTEIN"/>
    <property type="match status" value="1"/>
</dbReference>
<dbReference type="AlphaFoldDB" id="A0A7U4M0L0"/>
<proteinExistence type="predicted"/>
<name>A0A7U4M0L0_9BACT</name>
<dbReference type="EMBL" id="CP011308">
    <property type="protein sequence ID" value="AKF24632.1"/>
    <property type="molecule type" value="Genomic_DNA"/>
</dbReference>
<dbReference type="PANTHER" id="PTHR31157:SF1">
    <property type="entry name" value="SCP DOMAIN-CONTAINING PROTEIN"/>
    <property type="match status" value="1"/>
</dbReference>
<keyword evidence="3" id="KW-1185">Reference proteome</keyword>
<dbReference type="Gene3D" id="3.40.33.10">
    <property type="entry name" value="CAP"/>
    <property type="match status" value="1"/>
</dbReference>
<gene>
    <name evidence="2" type="ORF">YH65_03940</name>
</gene>
<dbReference type="Proteomes" id="UP000034444">
    <property type="component" value="Chromosome"/>
</dbReference>
<dbReference type="RefSeq" id="WP_046550725.1">
    <property type="nucleotide sequence ID" value="NZ_CP011308.1"/>
</dbReference>
<dbReference type="InterPro" id="IPR035940">
    <property type="entry name" value="CAP_sf"/>
</dbReference>
<organism evidence="2 3">
    <name type="scientific">Sulfurovum lithotrophicum</name>
    <dbReference type="NCBI Taxonomy" id="206403"/>
    <lineage>
        <taxon>Bacteria</taxon>
        <taxon>Pseudomonadati</taxon>
        <taxon>Campylobacterota</taxon>
        <taxon>Epsilonproteobacteria</taxon>
        <taxon>Campylobacterales</taxon>
        <taxon>Sulfurovaceae</taxon>
        <taxon>Sulfurovum</taxon>
    </lineage>
</organism>
<dbReference type="Pfam" id="PF00188">
    <property type="entry name" value="CAP"/>
    <property type="match status" value="1"/>
</dbReference>
<accession>A0A7U4M0L0</accession>
<evidence type="ECO:0000313" key="2">
    <source>
        <dbReference type="EMBL" id="AKF24632.1"/>
    </source>
</evidence>
<reference evidence="2 3" key="1">
    <citation type="submission" date="2015-04" db="EMBL/GenBank/DDBJ databases">
        <title>Complete genome sequence of Sulfurovum lithotrophicum ATCC BAA-797T.</title>
        <authorList>
            <person name="Ahn J."/>
            <person name="Park G."/>
            <person name="Jeon W."/>
            <person name="Jang Y."/>
            <person name="Jang M."/>
            <person name="Lee H."/>
            <person name="Lee H."/>
        </authorList>
    </citation>
    <scope>NUCLEOTIDE SEQUENCE [LARGE SCALE GENOMIC DNA]</scope>
    <source>
        <strain evidence="3">ATCC BAA-797 / 42BKT</strain>
    </source>
</reference>
<reference evidence="3" key="2">
    <citation type="journal article" date="2017" name="Stand. Genomic Sci.">
        <title>Complete genome sequence of the sulfur-oxidizing chemolithoautotrophic Sulfurovum lithotrophicum 42BKTT.</title>
        <authorList>
            <person name="Jeon W."/>
            <person name="Priscilla L."/>
            <person name="Park G."/>
            <person name="Lee H."/>
            <person name="Lee N."/>
            <person name="Lee D."/>
            <person name="Kwon H."/>
            <person name="Ahn I."/>
            <person name="Lee C."/>
            <person name="Lee H."/>
            <person name="Ahn J."/>
        </authorList>
    </citation>
    <scope>NUCLEOTIDE SEQUENCE [LARGE SCALE GENOMIC DNA]</scope>
    <source>
        <strain evidence="3">ATCC BAA-797 / 42BKT</strain>
    </source>
</reference>
<evidence type="ECO:0000259" key="1">
    <source>
        <dbReference type="Pfam" id="PF00188"/>
    </source>
</evidence>
<dbReference type="SUPFAM" id="SSF55797">
    <property type="entry name" value="PR-1-like"/>
    <property type="match status" value="1"/>
</dbReference>
<feature type="domain" description="SCP" evidence="1">
    <location>
        <begin position="25"/>
        <end position="147"/>
    </location>
</feature>
<dbReference type="CDD" id="cd05379">
    <property type="entry name" value="CAP_bacterial"/>
    <property type="match status" value="1"/>
</dbReference>
<dbReference type="OrthoDB" id="5372233at2"/>
<sequence length="401" mass="46978">MLLKLVIFMYSVFVLLQAGHKEDALRYLNTIRQHTGLIELRSNTVLEKAAKSHAKYLLFQQQYGHYEKKGRKGYTGRTPSDRVLHAGYPARDVMENVSVNAKNTRQSIDTLFAAIYHRFVFLNFDKNEIGIGSAYSKKKRRIVSTFVYLLGSSEVSKLCKETFFLQNGLTYMNELCRDPAHLVPQYLYEERCEMIRRKNSDLIVYPYPDATGSPPVFYTEHPHPLPGSKVSGYPISVQFNPAYYNNIKLKKFRLFNAKGKEIKKRKILTYSTDINQRFTPFQFAFMPLKRLDYDQTYQVEFEAMADEKRIQKRWEFRTKGFKQKLYRITKRNTTVNVKKGEKIVLFFEPRSNQDVLECINYTDKLHITCHDQNTLLVTVPKNRYFSEYTLNAGGRSVTLKE</sequence>
<evidence type="ECO:0000313" key="3">
    <source>
        <dbReference type="Proteomes" id="UP000034444"/>
    </source>
</evidence>
<dbReference type="InterPro" id="IPR014044">
    <property type="entry name" value="CAP_dom"/>
</dbReference>
<dbReference type="KEGG" id="slh:YH65_03940"/>
<protein>
    <recommendedName>
        <fullName evidence="1">SCP domain-containing protein</fullName>
    </recommendedName>
</protein>